<dbReference type="Proteomes" id="UP001152759">
    <property type="component" value="Chromosome 9"/>
</dbReference>
<keyword evidence="1" id="KW-0732">Signal</keyword>
<gene>
    <name evidence="2" type="ORF">BEMITA_LOCUS13868</name>
</gene>
<dbReference type="PANTHER" id="PTHR47771:SF14">
    <property type="entry name" value="RH73259P"/>
    <property type="match status" value="1"/>
</dbReference>
<feature type="signal peptide" evidence="1">
    <location>
        <begin position="1"/>
        <end position="19"/>
    </location>
</feature>
<organism evidence="2 3">
    <name type="scientific">Bemisia tabaci</name>
    <name type="common">Sweetpotato whitefly</name>
    <name type="synonym">Aleurodes tabaci</name>
    <dbReference type="NCBI Taxonomy" id="7038"/>
    <lineage>
        <taxon>Eukaryota</taxon>
        <taxon>Metazoa</taxon>
        <taxon>Ecdysozoa</taxon>
        <taxon>Arthropoda</taxon>
        <taxon>Hexapoda</taxon>
        <taxon>Insecta</taxon>
        <taxon>Pterygota</taxon>
        <taxon>Neoptera</taxon>
        <taxon>Paraneoptera</taxon>
        <taxon>Hemiptera</taxon>
        <taxon>Sternorrhyncha</taxon>
        <taxon>Aleyrodoidea</taxon>
        <taxon>Aleyrodidae</taxon>
        <taxon>Aleyrodinae</taxon>
        <taxon>Bemisia</taxon>
    </lineage>
</organism>
<feature type="chain" id="PRO_5040493817" description="Cuticular protein" evidence="1">
    <location>
        <begin position="20"/>
        <end position="213"/>
    </location>
</feature>
<reference evidence="2" key="1">
    <citation type="submission" date="2021-12" db="EMBL/GenBank/DDBJ databases">
        <authorList>
            <person name="King R."/>
        </authorList>
    </citation>
    <scope>NUCLEOTIDE SEQUENCE</scope>
</reference>
<protein>
    <recommendedName>
        <fullName evidence="4">Cuticular protein</fullName>
    </recommendedName>
</protein>
<dbReference type="AlphaFoldDB" id="A0A9P0ANM2"/>
<sequence length="213" mass="23921">MRVLSVLVSSFACLLVVHAEHEGGNKTKRSHYGDLGGEGLDFGHGHETIKETVHVETVPIPVDRPYPVHVPVPYPVEKHVPVPYTVEKHLPVPIKVPIPHLTVVRYVKKHVHVPYPVYIKKHVHVPYPVEKLVHVPVKVPVHVPYPVEKPVPYPVEVPVKEPYAVSVPVEKPVYVPVKTHEHEQEHGYGDLAHYESSHNYDSNGWSAVGGHGW</sequence>
<dbReference type="PANTHER" id="PTHR47771">
    <property type="entry name" value="LD27203P-RELATED"/>
    <property type="match status" value="1"/>
</dbReference>
<name>A0A9P0ANM2_BEMTA</name>
<evidence type="ECO:0000256" key="1">
    <source>
        <dbReference type="SAM" id="SignalP"/>
    </source>
</evidence>
<evidence type="ECO:0008006" key="4">
    <source>
        <dbReference type="Google" id="ProtNLM"/>
    </source>
</evidence>
<evidence type="ECO:0000313" key="2">
    <source>
        <dbReference type="EMBL" id="CAH0395718.1"/>
    </source>
</evidence>
<dbReference type="EMBL" id="OU963870">
    <property type="protein sequence ID" value="CAH0395718.1"/>
    <property type="molecule type" value="Genomic_DNA"/>
</dbReference>
<keyword evidence="3" id="KW-1185">Reference proteome</keyword>
<proteinExistence type="predicted"/>
<evidence type="ECO:0000313" key="3">
    <source>
        <dbReference type="Proteomes" id="UP001152759"/>
    </source>
</evidence>
<accession>A0A9P0ANM2</accession>